<evidence type="ECO:0000313" key="4">
    <source>
        <dbReference type="EMBL" id="EQD65222.1"/>
    </source>
</evidence>
<gene>
    <name evidence="4" type="ORF">B1B_06437</name>
</gene>
<protein>
    <submittedName>
        <fullName evidence="4">DNA modification methylase</fullName>
    </submittedName>
</protein>
<keyword evidence="1 4" id="KW-0489">Methyltransferase</keyword>
<dbReference type="InterPro" id="IPR002941">
    <property type="entry name" value="DNA_methylase_N4/N6"/>
</dbReference>
<dbReference type="InterPro" id="IPR001091">
    <property type="entry name" value="RM_Methyltransferase"/>
</dbReference>
<reference evidence="4" key="1">
    <citation type="submission" date="2013-08" db="EMBL/GenBank/DDBJ databases">
        <authorList>
            <person name="Mendez C."/>
            <person name="Richter M."/>
            <person name="Ferrer M."/>
            <person name="Sanchez J."/>
        </authorList>
    </citation>
    <scope>NUCLEOTIDE SEQUENCE</scope>
</reference>
<dbReference type="Pfam" id="PF01555">
    <property type="entry name" value="N6_N4_Mtase"/>
    <property type="match status" value="1"/>
</dbReference>
<accession>T1B5J6</accession>
<name>T1B5J6_9ZZZZ</name>
<feature type="domain" description="DNA methylase N-4/N-6" evidence="3">
    <location>
        <begin position="61"/>
        <end position="129"/>
    </location>
</feature>
<dbReference type="GO" id="GO:0008170">
    <property type="term" value="F:N-methyltransferase activity"/>
    <property type="evidence" value="ECO:0007669"/>
    <property type="project" value="InterPro"/>
</dbReference>
<dbReference type="EMBL" id="AUZY01004080">
    <property type="protein sequence ID" value="EQD65222.1"/>
    <property type="molecule type" value="Genomic_DNA"/>
</dbReference>
<organism evidence="4">
    <name type="scientific">mine drainage metagenome</name>
    <dbReference type="NCBI Taxonomy" id="410659"/>
    <lineage>
        <taxon>unclassified sequences</taxon>
        <taxon>metagenomes</taxon>
        <taxon>ecological metagenomes</taxon>
    </lineage>
</organism>
<dbReference type="Gene3D" id="3.40.50.150">
    <property type="entry name" value="Vaccinia Virus protein VP39"/>
    <property type="match status" value="1"/>
</dbReference>
<proteinExistence type="predicted"/>
<dbReference type="InterPro" id="IPR029063">
    <property type="entry name" value="SAM-dependent_MTases_sf"/>
</dbReference>
<dbReference type="PRINTS" id="PR00508">
    <property type="entry name" value="S21N4MTFRASE"/>
</dbReference>
<comment type="caution">
    <text evidence="4">The sequence shown here is derived from an EMBL/GenBank/DDBJ whole genome shotgun (WGS) entry which is preliminary data.</text>
</comment>
<sequence length="187" mass="21036">MPAIQTSLMGRETEVGWRTRRPASLEEELRDFQAFGTATTVLETVVTGADEERIVVPTFVNEFWTSKQRAANSLHEISYRACFKPQLPRFFIERLTHPGDHVYDPFMGRGTTLLEAALLGRIPLGCDVNPLSAMLLQPRLSPPTRPQLAARLSELNLTFPTALPAELLVFYHPETLAQICGLRDYLL</sequence>
<dbReference type="GO" id="GO:0032259">
    <property type="term" value="P:methylation"/>
    <property type="evidence" value="ECO:0007669"/>
    <property type="project" value="UniProtKB-KW"/>
</dbReference>
<feature type="non-terminal residue" evidence="4">
    <location>
        <position position="187"/>
    </location>
</feature>
<reference evidence="4" key="2">
    <citation type="journal article" date="2014" name="ISME J.">
        <title>Microbial stratification in low pH oxic and suboxic macroscopic growths along an acid mine drainage.</title>
        <authorList>
            <person name="Mendez-Garcia C."/>
            <person name="Mesa V."/>
            <person name="Sprenger R.R."/>
            <person name="Richter M."/>
            <person name="Diez M.S."/>
            <person name="Solano J."/>
            <person name="Bargiela R."/>
            <person name="Golyshina O.V."/>
            <person name="Manteca A."/>
            <person name="Ramos J.L."/>
            <person name="Gallego J.R."/>
            <person name="Llorente I."/>
            <person name="Martins Dos Santos V.A."/>
            <person name="Jensen O.N."/>
            <person name="Pelaez A.I."/>
            <person name="Sanchez J."/>
            <person name="Ferrer M."/>
        </authorList>
    </citation>
    <scope>NUCLEOTIDE SEQUENCE</scope>
</reference>
<dbReference type="AlphaFoldDB" id="T1B5J6"/>
<evidence type="ECO:0000256" key="2">
    <source>
        <dbReference type="ARBA" id="ARBA00022679"/>
    </source>
</evidence>
<dbReference type="GO" id="GO:0003677">
    <property type="term" value="F:DNA binding"/>
    <property type="evidence" value="ECO:0007669"/>
    <property type="project" value="InterPro"/>
</dbReference>
<evidence type="ECO:0000256" key="1">
    <source>
        <dbReference type="ARBA" id="ARBA00022603"/>
    </source>
</evidence>
<keyword evidence="2" id="KW-0808">Transferase</keyword>
<evidence type="ECO:0000259" key="3">
    <source>
        <dbReference type="Pfam" id="PF01555"/>
    </source>
</evidence>
<dbReference type="SUPFAM" id="SSF53335">
    <property type="entry name" value="S-adenosyl-L-methionine-dependent methyltransferases"/>
    <property type="match status" value="1"/>
</dbReference>